<dbReference type="InterPro" id="IPR025354">
    <property type="entry name" value="DUF4258"/>
</dbReference>
<reference evidence="1 2" key="1">
    <citation type="journal article" date="2016" name="Nat. Commun.">
        <title>Thousands of microbial genomes shed light on interconnected biogeochemical processes in an aquifer system.</title>
        <authorList>
            <person name="Anantharaman K."/>
            <person name="Brown C.T."/>
            <person name="Hug L.A."/>
            <person name="Sharon I."/>
            <person name="Castelle C.J."/>
            <person name="Probst A.J."/>
            <person name="Thomas B.C."/>
            <person name="Singh A."/>
            <person name="Wilkins M.J."/>
            <person name="Karaoz U."/>
            <person name="Brodie E.L."/>
            <person name="Williams K.H."/>
            <person name="Hubbard S.S."/>
            <person name="Banfield J.F."/>
        </authorList>
    </citation>
    <scope>NUCLEOTIDE SEQUENCE [LARGE SCALE GENOMIC DNA]</scope>
</reference>
<evidence type="ECO:0000313" key="2">
    <source>
        <dbReference type="Proteomes" id="UP000179251"/>
    </source>
</evidence>
<evidence type="ECO:0008006" key="3">
    <source>
        <dbReference type="Google" id="ProtNLM"/>
    </source>
</evidence>
<proteinExistence type="predicted"/>
<sequence>MIIFTNHALKRMRERKVSRAQVLETIKNPEIEIVEDGNIKLARRGFAGKSLEVAIENGGNKTIVITLYWL</sequence>
<organism evidence="1 2">
    <name type="scientific">Candidatus Giovannonibacteria bacterium RIFCSPHIGHO2_01_FULL_45_23</name>
    <dbReference type="NCBI Taxonomy" id="1798325"/>
    <lineage>
        <taxon>Bacteria</taxon>
        <taxon>Candidatus Giovannoniibacteriota</taxon>
    </lineage>
</organism>
<protein>
    <recommendedName>
        <fullName evidence="3">DUF4258 domain-containing protein</fullName>
    </recommendedName>
</protein>
<accession>A0A1F5VES8</accession>
<evidence type="ECO:0000313" key="1">
    <source>
        <dbReference type="EMBL" id="OGF61924.1"/>
    </source>
</evidence>
<dbReference type="STRING" id="1798325.A2834_00375"/>
<comment type="caution">
    <text evidence="1">The sequence shown here is derived from an EMBL/GenBank/DDBJ whole genome shotgun (WGS) entry which is preliminary data.</text>
</comment>
<dbReference type="AlphaFoldDB" id="A0A1F5VES8"/>
<dbReference type="EMBL" id="MFHD01000024">
    <property type="protein sequence ID" value="OGF61924.1"/>
    <property type="molecule type" value="Genomic_DNA"/>
</dbReference>
<name>A0A1F5VES8_9BACT</name>
<dbReference type="Proteomes" id="UP000179251">
    <property type="component" value="Unassembled WGS sequence"/>
</dbReference>
<gene>
    <name evidence="1" type="ORF">A2834_00375</name>
</gene>
<dbReference type="Pfam" id="PF14076">
    <property type="entry name" value="DUF4258"/>
    <property type="match status" value="1"/>
</dbReference>